<feature type="compositionally biased region" description="Polar residues" evidence="1">
    <location>
        <begin position="338"/>
        <end position="347"/>
    </location>
</feature>
<dbReference type="InterPro" id="IPR057242">
    <property type="entry name" value="PCFS4-like"/>
</dbReference>
<dbReference type="PROSITE" id="PS51391">
    <property type="entry name" value="CID"/>
    <property type="match status" value="1"/>
</dbReference>
<dbReference type="AlphaFoldDB" id="A0A7S2ZWH7"/>
<dbReference type="PANTHER" id="PTHR15921">
    <property type="entry name" value="PRE-MRNA CLEAVAGE COMPLEX II"/>
    <property type="match status" value="1"/>
</dbReference>
<evidence type="ECO:0000259" key="2">
    <source>
        <dbReference type="PROSITE" id="PS51391"/>
    </source>
</evidence>
<protein>
    <recommendedName>
        <fullName evidence="2">CID domain-containing protein</fullName>
    </recommendedName>
</protein>
<dbReference type="GO" id="GO:0000993">
    <property type="term" value="F:RNA polymerase II complex binding"/>
    <property type="evidence" value="ECO:0007669"/>
    <property type="project" value="InterPro"/>
</dbReference>
<dbReference type="GO" id="GO:0005737">
    <property type="term" value="C:cytoplasm"/>
    <property type="evidence" value="ECO:0007669"/>
    <property type="project" value="TreeGrafter"/>
</dbReference>
<dbReference type="SMART" id="SM00582">
    <property type="entry name" value="RPR"/>
    <property type="match status" value="1"/>
</dbReference>
<dbReference type="GO" id="GO:0031124">
    <property type="term" value="P:mRNA 3'-end processing"/>
    <property type="evidence" value="ECO:0007669"/>
    <property type="project" value="InterPro"/>
</dbReference>
<dbReference type="Pfam" id="PF04818">
    <property type="entry name" value="CID"/>
    <property type="match status" value="1"/>
</dbReference>
<evidence type="ECO:0000313" key="3">
    <source>
        <dbReference type="EMBL" id="CAE0052446.1"/>
    </source>
</evidence>
<name>A0A7S2ZWH7_9RHOD</name>
<feature type="region of interest" description="Disordered" evidence="1">
    <location>
        <begin position="311"/>
        <end position="347"/>
    </location>
</feature>
<evidence type="ECO:0000256" key="1">
    <source>
        <dbReference type="SAM" id="MobiDB-lite"/>
    </source>
</evidence>
<dbReference type="GO" id="GO:0005849">
    <property type="term" value="C:mRNA cleavage factor complex"/>
    <property type="evidence" value="ECO:0007669"/>
    <property type="project" value="TreeGrafter"/>
</dbReference>
<feature type="domain" description="CID" evidence="2">
    <location>
        <begin position="24"/>
        <end position="152"/>
    </location>
</feature>
<gene>
    <name evidence="3" type="ORF">RMAR00112_LOCUS20473</name>
</gene>
<dbReference type="InterPro" id="IPR008942">
    <property type="entry name" value="ENTH_VHS"/>
</dbReference>
<accession>A0A7S2ZWH7</accession>
<dbReference type="CDD" id="cd16982">
    <property type="entry name" value="CID_Pcf11"/>
    <property type="match status" value="1"/>
</dbReference>
<feature type="region of interest" description="Disordered" evidence="1">
    <location>
        <begin position="153"/>
        <end position="197"/>
    </location>
</feature>
<dbReference type="InterPro" id="IPR047415">
    <property type="entry name" value="Pcf11_CID"/>
</dbReference>
<dbReference type="GO" id="GO:0003729">
    <property type="term" value="F:mRNA binding"/>
    <property type="evidence" value="ECO:0007669"/>
    <property type="project" value="InterPro"/>
</dbReference>
<organism evidence="3">
    <name type="scientific">Rhodosorus marinus</name>
    <dbReference type="NCBI Taxonomy" id="101924"/>
    <lineage>
        <taxon>Eukaryota</taxon>
        <taxon>Rhodophyta</taxon>
        <taxon>Stylonematophyceae</taxon>
        <taxon>Stylonematales</taxon>
        <taxon>Stylonemataceae</taxon>
        <taxon>Rhodosorus</taxon>
    </lineage>
</organism>
<dbReference type="InterPro" id="IPR045154">
    <property type="entry name" value="PCF11-like"/>
</dbReference>
<dbReference type="Gene3D" id="1.25.40.90">
    <property type="match status" value="1"/>
</dbReference>
<feature type="compositionally biased region" description="Polar residues" evidence="1">
    <location>
        <begin position="311"/>
        <end position="327"/>
    </location>
</feature>
<dbReference type="EMBL" id="HBHW01026370">
    <property type="protein sequence ID" value="CAE0052446.1"/>
    <property type="molecule type" value="Transcribed_RNA"/>
</dbReference>
<dbReference type="GO" id="GO:0006369">
    <property type="term" value="P:termination of RNA polymerase II transcription"/>
    <property type="evidence" value="ECO:0007669"/>
    <property type="project" value="InterPro"/>
</dbReference>
<dbReference type="SUPFAM" id="SSF48464">
    <property type="entry name" value="ENTH/VHS domain"/>
    <property type="match status" value="1"/>
</dbReference>
<dbReference type="InterPro" id="IPR006569">
    <property type="entry name" value="CID_dom"/>
</dbReference>
<sequence length="536" mass="59305">MSGVYSGQLRPDVTTPNFSRLSPEERLPAQEYDAFLRELTFNSLPVIKNLTKIAGENIEARRSIVFAIESRIGLAEVDKKLPLLYLIDSIVKNVGGEYVQAFRLNIFKIFTSVYDQVDYETCARLRKLLNTWSDIFGQELCDLMWRRVHDRDGRNADIPETSKPQSLKIPKKEHSSSQYPETNKRPRYDSGSTSQPQNITMDNLSTIEAQALVQLDIQVQRLTNEIVSKAVAGQPPSLDVLQALSALLAVKIQHVNNPDELKNVLDLQAQITQNIQQQQQAAQNPSAASSNAIADAQKALSAPQIAPVVAPTTSTPAFQGSTAQQPNPVHRAAKTDRASTQVRTTAAETRPNVCSSFDKIRKFPHGGTIALLYDELPHKSAADGNRFAKVEDLRTHLDWLFEKNKKKTSKQHGGVSRSWFISVAEWVEGQSQTSASTANTVEAIFRDVNKQADKDVGGLHVPKSGDKVGVARADGDNEICPICGEKFETFWDEDEQTWKWEEALRTAGGKVYHVFCMSSPVPERLAAAGSNPTDPG</sequence>
<proteinExistence type="predicted"/>
<dbReference type="Pfam" id="PF23228">
    <property type="entry name" value="zf_PCFS4"/>
    <property type="match status" value="1"/>
</dbReference>
<reference evidence="3" key="1">
    <citation type="submission" date="2021-01" db="EMBL/GenBank/DDBJ databases">
        <authorList>
            <person name="Corre E."/>
            <person name="Pelletier E."/>
            <person name="Niang G."/>
            <person name="Scheremetjew M."/>
            <person name="Finn R."/>
            <person name="Kale V."/>
            <person name="Holt S."/>
            <person name="Cochrane G."/>
            <person name="Meng A."/>
            <person name="Brown T."/>
            <person name="Cohen L."/>
        </authorList>
    </citation>
    <scope>NUCLEOTIDE SEQUENCE</scope>
    <source>
        <strain evidence="3">CCMP 769</strain>
    </source>
</reference>
<dbReference type="PANTHER" id="PTHR15921:SF3">
    <property type="entry name" value="PRE-MRNA CLEAVAGE COMPLEX 2 PROTEIN PCF11"/>
    <property type="match status" value="1"/>
</dbReference>